<dbReference type="EMBL" id="OV696698">
    <property type="protein sequence ID" value="CAH1244039.1"/>
    <property type="molecule type" value="Genomic_DNA"/>
</dbReference>
<feature type="chain" id="PRO_5035419503" evidence="2">
    <location>
        <begin position="17"/>
        <end position="471"/>
    </location>
</feature>
<feature type="transmembrane region" description="Helical" evidence="1">
    <location>
        <begin position="254"/>
        <end position="273"/>
    </location>
</feature>
<reference evidence="3" key="1">
    <citation type="submission" date="2022-01" db="EMBL/GenBank/DDBJ databases">
        <authorList>
            <person name="Braso-Vives M."/>
        </authorList>
    </citation>
    <scope>NUCLEOTIDE SEQUENCE</scope>
</reference>
<proteinExistence type="predicted"/>
<keyword evidence="1" id="KW-0472">Membrane</keyword>
<evidence type="ECO:0000313" key="3">
    <source>
        <dbReference type="EMBL" id="CAH1244039.1"/>
    </source>
</evidence>
<keyword evidence="4" id="KW-1185">Reference proteome</keyword>
<dbReference type="Proteomes" id="UP000838412">
    <property type="component" value="Chromosome 13"/>
</dbReference>
<evidence type="ECO:0000256" key="1">
    <source>
        <dbReference type="SAM" id="Phobius"/>
    </source>
</evidence>
<feature type="signal peptide" evidence="2">
    <location>
        <begin position="1"/>
        <end position="16"/>
    </location>
</feature>
<keyword evidence="1" id="KW-1133">Transmembrane helix</keyword>
<evidence type="ECO:0000313" key="4">
    <source>
        <dbReference type="Proteomes" id="UP000838412"/>
    </source>
</evidence>
<feature type="transmembrane region" description="Helical" evidence="1">
    <location>
        <begin position="397"/>
        <end position="417"/>
    </location>
</feature>
<feature type="transmembrane region" description="Helical" evidence="1">
    <location>
        <begin position="366"/>
        <end position="385"/>
    </location>
</feature>
<evidence type="ECO:0000256" key="2">
    <source>
        <dbReference type="SAM" id="SignalP"/>
    </source>
</evidence>
<dbReference type="OrthoDB" id="6128278at2759"/>
<feature type="transmembrane region" description="Helical" evidence="1">
    <location>
        <begin position="168"/>
        <end position="189"/>
    </location>
</feature>
<gene>
    <name evidence="3" type="primary">Hypp7204</name>
    <name evidence="3" type="ORF">BLAG_LOCUS6790</name>
</gene>
<organism evidence="3 4">
    <name type="scientific">Branchiostoma lanceolatum</name>
    <name type="common">Common lancelet</name>
    <name type="synonym">Amphioxus lanceolatum</name>
    <dbReference type="NCBI Taxonomy" id="7740"/>
    <lineage>
        <taxon>Eukaryota</taxon>
        <taxon>Metazoa</taxon>
        <taxon>Chordata</taxon>
        <taxon>Cephalochordata</taxon>
        <taxon>Leptocardii</taxon>
        <taxon>Amphioxiformes</taxon>
        <taxon>Branchiostomatidae</taxon>
        <taxon>Branchiostoma</taxon>
    </lineage>
</organism>
<sequence length="471" mass="53395">MLALGLVLLGLTITHACSHQGQAGYHCMYNTTSGDCVHCARCFFPDNCLTNNSCTAGTAGPTCEICTTGHYRLGSVCLPCPVAPWGAVFLGGVLISVVMATIVHGFTISLAIKAKQLGHFLQFLLLSLKMRSDWPSLIVQSFVFLPSVDLNSHTFIPECFFELPIRQFYLHWTTAVVPVLVVALLAHILDKFMKRKIGRARKEEERKLCWRRRGQVRRCAMTDVVLDHTDNIFLYDQQHTCSEMPFQIIQALSLLYLVLVVILLPLGFLFWILRLRKFNLLKQNLATQGWMYESYRRRFCVLEPVVMMRKVLSVLLTDLYPLQPLAQAGVNLCFSGVCLFVVVLGRPYRPAKWRVCGKVLPLDLHNIFEALATLCVCCLQVFPILKETDLYHEYMGISLVVLISCTLLLWVVMLAGMSNEVQLEEEMDCTEPVVPKPKKKREKFVFWHRNKVGEGVTAVELTARERALTTF</sequence>
<protein>
    <submittedName>
        <fullName evidence="3">Hypp7204 protein</fullName>
    </submittedName>
</protein>
<dbReference type="AlphaFoldDB" id="A0A8K0ECW3"/>
<keyword evidence="2" id="KW-0732">Signal</keyword>
<keyword evidence="1" id="KW-0812">Transmembrane</keyword>
<feature type="transmembrane region" description="Helical" evidence="1">
    <location>
        <begin position="325"/>
        <end position="345"/>
    </location>
</feature>
<name>A0A8K0ECW3_BRALA</name>
<accession>A0A8K0ECW3</accession>